<protein>
    <submittedName>
        <fullName evidence="2">Fimbrial assembly family protein</fullName>
    </submittedName>
</protein>
<feature type="transmembrane region" description="Helical" evidence="1">
    <location>
        <begin position="20"/>
        <end position="37"/>
    </location>
</feature>
<proteinExistence type="predicted"/>
<evidence type="ECO:0000313" key="3">
    <source>
        <dbReference type="Proteomes" id="UP000006695"/>
    </source>
</evidence>
<dbReference type="STRING" id="351605.Gura_1926"/>
<gene>
    <name evidence="2" type="ordered locus">Gura_1926</name>
</gene>
<organism evidence="2 3">
    <name type="scientific">Geotalea uraniireducens (strain Rf4)</name>
    <name type="common">Geobacter uraniireducens</name>
    <dbReference type="NCBI Taxonomy" id="351605"/>
    <lineage>
        <taxon>Bacteria</taxon>
        <taxon>Pseudomonadati</taxon>
        <taxon>Thermodesulfobacteriota</taxon>
        <taxon>Desulfuromonadia</taxon>
        <taxon>Geobacterales</taxon>
        <taxon>Geobacteraceae</taxon>
        <taxon>Geotalea</taxon>
    </lineage>
</organism>
<keyword evidence="1" id="KW-0472">Membrane</keyword>
<dbReference type="KEGG" id="gur:Gura_1926"/>
<keyword evidence="1" id="KW-0812">Transmembrane</keyword>
<evidence type="ECO:0000313" key="2">
    <source>
        <dbReference type="EMBL" id="ABQ26116.1"/>
    </source>
</evidence>
<name>A5GFB1_GEOUR</name>
<dbReference type="OrthoDB" id="5395573at2"/>
<dbReference type="GO" id="GO:0043683">
    <property type="term" value="P:type IV pilus assembly"/>
    <property type="evidence" value="ECO:0007669"/>
    <property type="project" value="TreeGrafter"/>
</dbReference>
<dbReference type="GO" id="GO:0043107">
    <property type="term" value="P:type IV pilus-dependent motility"/>
    <property type="evidence" value="ECO:0007669"/>
    <property type="project" value="TreeGrafter"/>
</dbReference>
<keyword evidence="1" id="KW-1133">Transmembrane helix</keyword>
<evidence type="ECO:0000256" key="1">
    <source>
        <dbReference type="SAM" id="Phobius"/>
    </source>
</evidence>
<dbReference type="InterPro" id="IPR007813">
    <property type="entry name" value="PilN"/>
</dbReference>
<dbReference type="InterPro" id="IPR052534">
    <property type="entry name" value="Extracell_DNA_Util/SecSys_Comp"/>
</dbReference>
<dbReference type="PANTHER" id="PTHR40278:SF2">
    <property type="entry name" value="TYPE IV PILUS INNER MEMBRANE COMPONENT PILN"/>
    <property type="match status" value="1"/>
</dbReference>
<dbReference type="Proteomes" id="UP000006695">
    <property type="component" value="Chromosome"/>
</dbReference>
<dbReference type="EMBL" id="CP000698">
    <property type="protein sequence ID" value="ABQ26116.1"/>
    <property type="molecule type" value="Genomic_DNA"/>
</dbReference>
<dbReference type="Pfam" id="PF05137">
    <property type="entry name" value="PilN"/>
    <property type="match status" value="1"/>
</dbReference>
<dbReference type="HOGENOM" id="CLU_1501440_0_0_7"/>
<dbReference type="PANTHER" id="PTHR40278">
    <property type="entry name" value="DNA UTILIZATION PROTEIN HOFN"/>
    <property type="match status" value="1"/>
</dbReference>
<sequence>MQLKINLATRSYINTRQLNLAIAVSIALLLLWMFFNVKDIAYNSGEMKRLTTDTTALDTKFKAASKGVPEKEYSTLLLKIGFANSIIEKKSVNWLVLLDNLEAVVPEGVAISAIEPDPKKQILKLSGAATNFNNVRQFVENLESSNFFTTVFLENQAEIKVGQSQKGISFTISCKVDYK</sequence>
<dbReference type="RefSeq" id="WP_011938819.1">
    <property type="nucleotide sequence ID" value="NC_009483.1"/>
</dbReference>
<keyword evidence="3" id="KW-1185">Reference proteome</keyword>
<reference evidence="2 3" key="1">
    <citation type="submission" date="2007-05" db="EMBL/GenBank/DDBJ databases">
        <title>Complete sequence of Geobacter uraniireducens Rf4.</title>
        <authorList>
            <consortium name="US DOE Joint Genome Institute"/>
            <person name="Copeland A."/>
            <person name="Lucas S."/>
            <person name="Lapidus A."/>
            <person name="Barry K."/>
            <person name="Detter J.C."/>
            <person name="Glavina del Rio T."/>
            <person name="Hammon N."/>
            <person name="Israni S."/>
            <person name="Dalin E."/>
            <person name="Tice H."/>
            <person name="Pitluck S."/>
            <person name="Chertkov O."/>
            <person name="Brettin T."/>
            <person name="Bruce D."/>
            <person name="Han C."/>
            <person name="Schmutz J."/>
            <person name="Larimer F."/>
            <person name="Land M."/>
            <person name="Hauser L."/>
            <person name="Kyrpides N."/>
            <person name="Mikhailova N."/>
            <person name="Shelobolina E."/>
            <person name="Aklujkar M."/>
            <person name="Lovley D."/>
            <person name="Richardson P."/>
        </authorList>
    </citation>
    <scope>NUCLEOTIDE SEQUENCE [LARGE SCALE GENOMIC DNA]</scope>
    <source>
        <strain evidence="2 3">Rf4</strain>
    </source>
</reference>
<accession>A5GFB1</accession>
<dbReference type="AlphaFoldDB" id="A5GFB1"/>